<evidence type="ECO:0000313" key="3">
    <source>
        <dbReference type="WBParaSite" id="PDA_v2.g24257.t1"/>
    </source>
</evidence>
<protein>
    <submittedName>
        <fullName evidence="3">Ycf36</fullName>
    </submittedName>
</protein>
<name>A0A914PZG5_9BILA</name>
<dbReference type="Proteomes" id="UP000887578">
    <property type="component" value="Unplaced"/>
</dbReference>
<sequence>MPPTNDVRRRICYSQKSPRKAMKGDKVSKIQSILENETDWIPIYRNKSIDTAIFLQRIKFFSWIFGFCFNVFLLAEVLINQLPAIILFSEAFGILLFVSIFPNLRKSTRIVHEICIDVDEIFIKARYVTPWGVIRSRYSAKDDVHLLGSGILLSSASGKLDNKKENLIWKEKDWNTSLQIPTTNFEILDYQRAQKVFSDFDLIN</sequence>
<keyword evidence="2" id="KW-1185">Reference proteome</keyword>
<keyword evidence="1" id="KW-1133">Transmembrane helix</keyword>
<keyword evidence="1" id="KW-0812">Transmembrane</keyword>
<dbReference type="AlphaFoldDB" id="A0A914PZG5"/>
<evidence type="ECO:0000313" key="2">
    <source>
        <dbReference type="Proteomes" id="UP000887578"/>
    </source>
</evidence>
<organism evidence="2 3">
    <name type="scientific">Panagrolaimus davidi</name>
    <dbReference type="NCBI Taxonomy" id="227884"/>
    <lineage>
        <taxon>Eukaryota</taxon>
        <taxon>Metazoa</taxon>
        <taxon>Ecdysozoa</taxon>
        <taxon>Nematoda</taxon>
        <taxon>Chromadorea</taxon>
        <taxon>Rhabditida</taxon>
        <taxon>Tylenchina</taxon>
        <taxon>Panagrolaimomorpha</taxon>
        <taxon>Panagrolaimoidea</taxon>
        <taxon>Panagrolaimidae</taxon>
        <taxon>Panagrolaimus</taxon>
    </lineage>
</organism>
<dbReference type="WBParaSite" id="PDA_v2.g24257.t1">
    <property type="protein sequence ID" value="PDA_v2.g24257.t1"/>
    <property type="gene ID" value="PDA_v2.g24257"/>
</dbReference>
<keyword evidence="1" id="KW-0472">Membrane</keyword>
<feature type="transmembrane region" description="Helical" evidence="1">
    <location>
        <begin position="60"/>
        <end position="79"/>
    </location>
</feature>
<feature type="transmembrane region" description="Helical" evidence="1">
    <location>
        <begin position="85"/>
        <end position="104"/>
    </location>
</feature>
<accession>A0A914PZG5</accession>
<evidence type="ECO:0000256" key="1">
    <source>
        <dbReference type="SAM" id="Phobius"/>
    </source>
</evidence>
<reference evidence="3" key="1">
    <citation type="submission" date="2022-11" db="UniProtKB">
        <authorList>
            <consortium name="WormBaseParasite"/>
        </authorList>
    </citation>
    <scope>IDENTIFICATION</scope>
</reference>
<proteinExistence type="predicted"/>